<feature type="compositionally biased region" description="Low complexity" evidence="1">
    <location>
        <begin position="26"/>
        <end position="36"/>
    </location>
</feature>
<protein>
    <submittedName>
        <fullName evidence="2">Uncharacterized protein</fullName>
    </submittedName>
</protein>
<dbReference type="Proteomes" id="UP001529510">
    <property type="component" value="Unassembled WGS sequence"/>
</dbReference>
<keyword evidence="3" id="KW-1185">Reference proteome</keyword>
<dbReference type="AlphaFoldDB" id="A0ABD0Q134"/>
<accession>A0ABD0Q134</accession>
<evidence type="ECO:0000313" key="2">
    <source>
        <dbReference type="EMBL" id="KAL0180008.1"/>
    </source>
</evidence>
<reference evidence="2 3" key="1">
    <citation type="submission" date="2024-05" db="EMBL/GenBank/DDBJ databases">
        <title>Genome sequencing and assembly of Indian major carp, Cirrhinus mrigala (Hamilton, 1822).</title>
        <authorList>
            <person name="Mohindra V."/>
            <person name="Chowdhury L.M."/>
            <person name="Lal K."/>
            <person name="Jena J.K."/>
        </authorList>
    </citation>
    <scope>NUCLEOTIDE SEQUENCE [LARGE SCALE GENOMIC DNA]</scope>
    <source>
        <strain evidence="2">CM1030</strain>
        <tissue evidence="2">Blood</tissue>
    </source>
</reference>
<comment type="caution">
    <text evidence="2">The sequence shown here is derived from an EMBL/GenBank/DDBJ whole genome shotgun (WGS) entry which is preliminary data.</text>
</comment>
<sequence>SDFQQSPGPSRLIQHITDDNSPLPSPRCSSLSQSQRFNTDPESAPSPPCAQHLI</sequence>
<proteinExistence type="predicted"/>
<feature type="non-terminal residue" evidence="2">
    <location>
        <position position="54"/>
    </location>
</feature>
<name>A0ABD0Q134_CIRMR</name>
<gene>
    <name evidence="2" type="ORF">M9458_025450</name>
</gene>
<dbReference type="EMBL" id="JAMKFB020000012">
    <property type="protein sequence ID" value="KAL0180008.1"/>
    <property type="molecule type" value="Genomic_DNA"/>
</dbReference>
<evidence type="ECO:0000256" key="1">
    <source>
        <dbReference type="SAM" id="MobiDB-lite"/>
    </source>
</evidence>
<feature type="region of interest" description="Disordered" evidence="1">
    <location>
        <begin position="1"/>
        <end position="54"/>
    </location>
</feature>
<evidence type="ECO:0000313" key="3">
    <source>
        <dbReference type="Proteomes" id="UP001529510"/>
    </source>
</evidence>
<feature type="non-terminal residue" evidence="2">
    <location>
        <position position="1"/>
    </location>
</feature>
<organism evidence="2 3">
    <name type="scientific">Cirrhinus mrigala</name>
    <name type="common">Mrigala</name>
    <dbReference type="NCBI Taxonomy" id="683832"/>
    <lineage>
        <taxon>Eukaryota</taxon>
        <taxon>Metazoa</taxon>
        <taxon>Chordata</taxon>
        <taxon>Craniata</taxon>
        <taxon>Vertebrata</taxon>
        <taxon>Euteleostomi</taxon>
        <taxon>Actinopterygii</taxon>
        <taxon>Neopterygii</taxon>
        <taxon>Teleostei</taxon>
        <taxon>Ostariophysi</taxon>
        <taxon>Cypriniformes</taxon>
        <taxon>Cyprinidae</taxon>
        <taxon>Labeoninae</taxon>
        <taxon>Labeonini</taxon>
        <taxon>Cirrhinus</taxon>
    </lineage>
</organism>